<dbReference type="SMART" id="SM00658">
    <property type="entry name" value="RPOL8c"/>
    <property type="match status" value="1"/>
</dbReference>
<dbReference type="InterPro" id="IPR005570">
    <property type="entry name" value="RPABC3"/>
</dbReference>
<dbReference type="OrthoDB" id="20018at2759"/>
<dbReference type="PIRSF" id="PIRSF000779">
    <property type="entry name" value="RNA_pol_Rpb8"/>
    <property type="match status" value="1"/>
</dbReference>
<dbReference type="GO" id="GO:0005666">
    <property type="term" value="C:RNA polymerase III complex"/>
    <property type="evidence" value="ECO:0007669"/>
    <property type="project" value="TreeGrafter"/>
</dbReference>
<dbReference type="SUPFAM" id="SSF50249">
    <property type="entry name" value="Nucleic acid-binding proteins"/>
    <property type="match status" value="1"/>
</dbReference>
<comment type="similarity">
    <text evidence="1">Belongs to the eukaryotic RPB8 RNA polymerase subunit family.</text>
</comment>
<dbReference type="Proteomes" id="UP000027138">
    <property type="component" value="Unassembled WGS sequence"/>
</dbReference>
<proteinExistence type="inferred from homology"/>
<reference evidence="2 3" key="1">
    <citation type="journal article" date="2014" name="PLoS ONE">
        <title>Global Analysis of Gene Expression Profiles in Physic Nut (Jatropha curcas L.) Seedlings Exposed to Salt Stress.</title>
        <authorList>
            <person name="Zhang L."/>
            <person name="Zhang C."/>
            <person name="Wu P."/>
            <person name="Chen Y."/>
            <person name="Li M."/>
            <person name="Jiang H."/>
            <person name="Wu G."/>
        </authorList>
    </citation>
    <scope>NUCLEOTIDE SEQUENCE [LARGE SCALE GENOMIC DNA]</scope>
    <source>
        <strain evidence="3">cv. GZQX0401</strain>
        <tissue evidence="2">Young leaves</tissue>
    </source>
</reference>
<dbReference type="InterPro" id="IPR012340">
    <property type="entry name" value="NA-bd_OB-fold"/>
</dbReference>
<organism evidence="2 3">
    <name type="scientific">Jatropha curcas</name>
    <name type="common">Barbados nut</name>
    <dbReference type="NCBI Taxonomy" id="180498"/>
    <lineage>
        <taxon>Eukaryota</taxon>
        <taxon>Viridiplantae</taxon>
        <taxon>Streptophyta</taxon>
        <taxon>Embryophyta</taxon>
        <taxon>Tracheophyta</taxon>
        <taxon>Spermatophyta</taxon>
        <taxon>Magnoliopsida</taxon>
        <taxon>eudicotyledons</taxon>
        <taxon>Gunneridae</taxon>
        <taxon>Pentapetalae</taxon>
        <taxon>rosids</taxon>
        <taxon>fabids</taxon>
        <taxon>Malpighiales</taxon>
        <taxon>Euphorbiaceae</taxon>
        <taxon>Crotonoideae</taxon>
        <taxon>Jatropheae</taxon>
        <taxon>Jatropha</taxon>
    </lineage>
</organism>
<sequence length="138" mass="15832">MEDIIIVDSMDKKFDKVSRIEAHSERLEMQITLDVNTEIYPIKIKDKFALLITPTLHADGTGDTGYYIQGKEGSIADKFEYIMYGKLYKITEEGLGADVKAELFISFGGLLLDMKGNPDYVTEFQLDHKYYLCMRKLD</sequence>
<accession>A0A067L7B6</accession>
<dbReference type="GO" id="GO:0003899">
    <property type="term" value="F:DNA-directed RNA polymerase activity"/>
    <property type="evidence" value="ECO:0007669"/>
    <property type="project" value="UniProtKB-UniRule"/>
</dbReference>
<dbReference type="GO" id="GO:0005736">
    <property type="term" value="C:RNA polymerase I complex"/>
    <property type="evidence" value="ECO:0007669"/>
    <property type="project" value="TreeGrafter"/>
</dbReference>
<dbReference type="STRING" id="180498.A0A067L7B6"/>
<name>A0A067L7B6_JATCU</name>
<gene>
    <name evidence="2" type="ORF">JCGZ_05749</name>
</gene>
<dbReference type="GO" id="GO:0006351">
    <property type="term" value="P:DNA-templated transcription"/>
    <property type="evidence" value="ECO:0007669"/>
    <property type="project" value="UniProtKB-UniRule"/>
</dbReference>
<keyword evidence="3" id="KW-1185">Reference proteome</keyword>
<dbReference type="Gene3D" id="2.40.50.140">
    <property type="entry name" value="Nucleic acid-binding proteins"/>
    <property type="match status" value="1"/>
</dbReference>
<protein>
    <recommendedName>
        <fullName evidence="4">DNA-directed RNA polymerases I, II, and III subunit RPABC3</fullName>
    </recommendedName>
</protein>
<dbReference type="PANTHER" id="PTHR10917:SF1">
    <property type="entry name" value="DNA-DIRECTED RNA POLYMERASE I, II"/>
    <property type="match status" value="1"/>
</dbReference>
<keyword evidence="1" id="KW-0539">Nucleus</keyword>
<evidence type="ECO:0008006" key="4">
    <source>
        <dbReference type="Google" id="ProtNLM"/>
    </source>
</evidence>
<dbReference type="GO" id="GO:0005665">
    <property type="term" value="C:RNA polymerase II, core complex"/>
    <property type="evidence" value="ECO:0007669"/>
    <property type="project" value="UniProtKB-UniRule"/>
</dbReference>
<evidence type="ECO:0000256" key="1">
    <source>
        <dbReference type="PIRNR" id="PIRNR000779"/>
    </source>
</evidence>
<dbReference type="PANTHER" id="PTHR10917">
    <property type="entry name" value="DNA-DIRECTED RNA POLYMERASES I, II, AND III SUBUNIT RPABC3"/>
    <property type="match status" value="1"/>
</dbReference>
<dbReference type="Pfam" id="PF03870">
    <property type="entry name" value="RNA_pol_Rpb8"/>
    <property type="match status" value="1"/>
</dbReference>
<dbReference type="AlphaFoldDB" id="A0A067L7B6"/>
<evidence type="ECO:0000313" key="2">
    <source>
        <dbReference type="EMBL" id="KDP44282.1"/>
    </source>
</evidence>
<dbReference type="EMBL" id="KK914256">
    <property type="protein sequence ID" value="KDP44282.1"/>
    <property type="molecule type" value="Genomic_DNA"/>
</dbReference>
<evidence type="ECO:0000313" key="3">
    <source>
        <dbReference type="Proteomes" id="UP000027138"/>
    </source>
</evidence>